<dbReference type="InterPro" id="IPR036388">
    <property type="entry name" value="WH-like_DNA-bd_sf"/>
</dbReference>
<reference evidence="2 3" key="1">
    <citation type="submission" date="2018-08" db="EMBL/GenBank/DDBJ databases">
        <title>Cellulomonas rhizosphaerae sp. nov., a novel actinomycete isolated from soil.</title>
        <authorList>
            <person name="Tian Y."/>
        </authorList>
    </citation>
    <scope>NUCLEOTIDE SEQUENCE [LARGE SCALE GENOMIC DNA]</scope>
    <source>
        <strain evidence="2 3">NEAU-TCZ24</strain>
    </source>
</reference>
<gene>
    <name evidence="2" type="ORF">D1825_01235</name>
</gene>
<dbReference type="AlphaFoldDB" id="A0A413RR09"/>
<proteinExistence type="predicted"/>
<dbReference type="GO" id="GO:0003723">
    <property type="term" value="F:RNA binding"/>
    <property type="evidence" value="ECO:0007669"/>
    <property type="project" value="InterPro"/>
</dbReference>
<dbReference type="Pfam" id="PF03861">
    <property type="entry name" value="ANTAR"/>
    <property type="match status" value="1"/>
</dbReference>
<dbReference type="Proteomes" id="UP000283374">
    <property type="component" value="Unassembled WGS sequence"/>
</dbReference>
<organism evidence="2 3">
    <name type="scientific">Cellulomonas rhizosphaerae</name>
    <dbReference type="NCBI Taxonomy" id="2293719"/>
    <lineage>
        <taxon>Bacteria</taxon>
        <taxon>Bacillati</taxon>
        <taxon>Actinomycetota</taxon>
        <taxon>Actinomycetes</taxon>
        <taxon>Micrococcales</taxon>
        <taxon>Cellulomonadaceae</taxon>
        <taxon>Cellulomonas</taxon>
    </lineage>
</organism>
<evidence type="ECO:0000259" key="1">
    <source>
        <dbReference type="PROSITE" id="PS50921"/>
    </source>
</evidence>
<protein>
    <submittedName>
        <fullName evidence="2">ANTAR domain-containing protein</fullName>
    </submittedName>
</protein>
<dbReference type="EMBL" id="QWKP01000073">
    <property type="protein sequence ID" value="RHA44436.1"/>
    <property type="molecule type" value="Genomic_DNA"/>
</dbReference>
<dbReference type="InterPro" id="IPR005561">
    <property type="entry name" value="ANTAR"/>
</dbReference>
<feature type="domain" description="ANTAR" evidence="1">
    <location>
        <begin position="90"/>
        <end position="151"/>
    </location>
</feature>
<dbReference type="InterPro" id="IPR011006">
    <property type="entry name" value="CheY-like_superfamily"/>
</dbReference>
<dbReference type="SUPFAM" id="SSF52172">
    <property type="entry name" value="CheY-like"/>
    <property type="match status" value="1"/>
</dbReference>
<dbReference type="SMART" id="SM01012">
    <property type="entry name" value="ANTAR"/>
    <property type="match status" value="1"/>
</dbReference>
<dbReference type="OrthoDB" id="3787288at2"/>
<keyword evidence="3" id="KW-1185">Reference proteome</keyword>
<dbReference type="RefSeq" id="WP_118765697.1">
    <property type="nucleotide sequence ID" value="NZ_QWKP01000073.1"/>
</dbReference>
<accession>A0A413RR09</accession>
<comment type="caution">
    <text evidence="2">The sequence shown here is derived from an EMBL/GenBank/DDBJ whole genome shotgun (WGS) entry which is preliminary data.</text>
</comment>
<dbReference type="Gene3D" id="1.10.10.10">
    <property type="entry name" value="Winged helix-like DNA-binding domain superfamily/Winged helix DNA-binding domain"/>
    <property type="match status" value="1"/>
</dbReference>
<evidence type="ECO:0000313" key="2">
    <source>
        <dbReference type="EMBL" id="RHA44436.1"/>
    </source>
</evidence>
<dbReference type="PROSITE" id="PS50921">
    <property type="entry name" value="ANTAR"/>
    <property type="match status" value="1"/>
</dbReference>
<sequence length="171" mass="18580">MTLHHAPEPVLPLSTVDDSLAAYLRTVHPDDRQTVTLAVTSAAPGPFASAHRVVTDVGVKHVLWVGSARRDGVGTRVDGRFLDVSAEHASATRSFVEEAILASDTHRASIERAKGIIMAEHRASEVEAFTALRRRSNEANVKVRLLAELIVRERSSRGLVTIPRPARRGPS</sequence>
<evidence type="ECO:0000313" key="3">
    <source>
        <dbReference type="Proteomes" id="UP000283374"/>
    </source>
</evidence>
<name>A0A413RR09_9CELL</name>